<feature type="compositionally biased region" description="Basic and acidic residues" evidence="1">
    <location>
        <begin position="42"/>
        <end position="62"/>
    </location>
</feature>
<organism evidence="2 3">
    <name type="scientific">Phialemonium thermophilum</name>
    <dbReference type="NCBI Taxonomy" id="223376"/>
    <lineage>
        <taxon>Eukaryota</taxon>
        <taxon>Fungi</taxon>
        <taxon>Dikarya</taxon>
        <taxon>Ascomycota</taxon>
        <taxon>Pezizomycotina</taxon>
        <taxon>Sordariomycetes</taxon>
        <taxon>Sordariomycetidae</taxon>
        <taxon>Cephalothecales</taxon>
        <taxon>Cephalothecaceae</taxon>
        <taxon>Phialemonium</taxon>
    </lineage>
</organism>
<sequence>MKKEERHGQLTSPDLPILALVKTLSSANPGRELRPTTFQPRQRSDGLLPDHQRNKRSALDRLDPVVPISGEAKASEGIKALNTHSSWIVWTFVAAPKQMTPSLLCYVSTYL</sequence>
<dbReference type="Proteomes" id="UP001586593">
    <property type="component" value="Unassembled WGS sequence"/>
</dbReference>
<evidence type="ECO:0000256" key="1">
    <source>
        <dbReference type="SAM" id="MobiDB-lite"/>
    </source>
</evidence>
<feature type="region of interest" description="Disordered" evidence="1">
    <location>
        <begin position="27"/>
        <end position="62"/>
    </location>
</feature>
<comment type="caution">
    <text evidence="2">The sequence shown here is derived from an EMBL/GenBank/DDBJ whole genome shotgun (WGS) entry which is preliminary data.</text>
</comment>
<dbReference type="EMBL" id="JAZHXJ010000129">
    <property type="protein sequence ID" value="KAL1873062.1"/>
    <property type="molecule type" value="Genomic_DNA"/>
</dbReference>
<name>A0ABR3XAT0_9PEZI</name>
<keyword evidence="3" id="KW-1185">Reference proteome</keyword>
<reference evidence="2 3" key="1">
    <citation type="journal article" date="2024" name="Commun. Biol.">
        <title>Comparative genomic analysis of thermophilic fungi reveals convergent evolutionary adaptations and gene losses.</title>
        <authorList>
            <person name="Steindorff A.S."/>
            <person name="Aguilar-Pontes M.V."/>
            <person name="Robinson A.J."/>
            <person name="Andreopoulos B."/>
            <person name="LaButti K."/>
            <person name="Kuo A."/>
            <person name="Mondo S."/>
            <person name="Riley R."/>
            <person name="Otillar R."/>
            <person name="Haridas S."/>
            <person name="Lipzen A."/>
            <person name="Grimwood J."/>
            <person name="Schmutz J."/>
            <person name="Clum A."/>
            <person name="Reid I.D."/>
            <person name="Moisan M.C."/>
            <person name="Butler G."/>
            <person name="Nguyen T.T.M."/>
            <person name="Dewar K."/>
            <person name="Conant G."/>
            <person name="Drula E."/>
            <person name="Henrissat B."/>
            <person name="Hansel C."/>
            <person name="Singer S."/>
            <person name="Hutchinson M.I."/>
            <person name="de Vries R.P."/>
            <person name="Natvig D.O."/>
            <person name="Powell A.J."/>
            <person name="Tsang A."/>
            <person name="Grigoriev I.V."/>
        </authorList>
    </citation>
    <scope>NUCLEOTIDE SEQUENCE [LARGE SCALE GENOMIC DNA]</scope>
    <source>
        <strain evidence="2 3">ATCC 24622</strain>
    </source>
</reference>
<proteinExistence type="predicted"/>
<evidence type="ECO:0000313" key="3">
    <source>
        <dbReference type="Proteomes" id="UP001586593"/>
    </source>
</evidence>
<protein>
    <submittedName>
        <fullName evidence="2">Uncharacterized protein</fullName>
    </submittedName>
</protein>
<accession>A0ABR3XAT0</accession>
<evidence type="ECO:0000313" key="2">
    <source>
        <dbReference type="EMBL" id="KAL1873062.1"/>
    </source>
</evidence>
<gene>
    <name evidence="2" type="ORF">VTK73DRAFT_1199</name>
</gene>